<gene>
    <name evidence="2" type="ORF">M9Y10_012124</name>
</gene>
<evidence type="ECO:0000313" key="2">
    <source>
        <dbReference type="EMBL" id="KAK8860459.1"/>
    </source>
</evidence>
<feature type="compositionally biased region" description="Basic and acidic residues" evidence="1">
    <location>
        <begin position="785"/>
        <end position="799"/>
    </location>
</feature>
<feature type="compositionally biased region" description="Basic and acidic residues" evidence="1">
    <location>
        <begin position="891"/>
        <end position="950"/>
    </location>
</feature>
<comment type="caution">
    <text evidence="2">The sequence shown here is derived from an EMBL/GenBank/DDBJ whole genome shotgun (WGS) entry which is preliminary data.</text>
</comment>
<dbReference type="PANTHER" id="PTHR45532">
    <property type="entry name" value="WD REPEAT-CONTAINING PROTEIN 97"/>
    <property type="match status" value="1"/>
</dbReference>
<feature type="compositionally biased region" description="Basic and acidic residues" evidence="1">
    <location>
        <begin position="1099"/>
        <end position="1112"/>
    </location>
</feature>
<dbReference type="PANTHER" id="PTHR45532:SF1">
    <property type="entry name" value="WD REPEAT-CONTAINING PROTEIN 97"/>
    <property type="match status" value="1"/>
</dbReference>
<dbReference type="InterPro" id="IPR036322">
    <property type="entry name" value="WD40_repeat_dom_sf"/>
</dbReference>
<proteinExistence type="predicted"/>
<accession>A0ABR2IBQ9</accession>
<dbReference type="InterPro" id="IPR011047">
    <property type="entry name" value="Quinoprotein_ADH-like_sf"/>
</dbReference>
<feature type="region of interest" description="Disordered" evidence="1">
    <location>
        <begin position="744"/>
        <end position="1151"/>
    </location>
</feature>
<feature type="compositionally biased region" description="Low complexity" evidence="1">
    <location>
        <begin position="1336"/>
        <end position="1346"/>
    </location>
</feature>
<feature type="region of interest" description="Disordered" evidence="1">
    <location>
        <begin position="1291"/>
        <end position="1403"/>
    </location>
</feature>
<feature type="compositionally biased region" description="Low complexity" evidence="1">
    <location>
        <begin position="1064"/>
        <end position="1073"/>
    </location>
</feature>
<feature type="compositionally biased region" description="Basic and acidic residues" evidence="1">
    <location>
        <begin position="744"/>
        <end position="758"/>
    </location>
</feature>
<feature type="region of interest" description="Disordered" evidence="1">
    <location>
        <begin position="665"/>
        <end position="685"/>
    </location>
</feature>
<evidence type="ECO:0000313" key="3">
    <source>
        <dbReference type="Proteomes" id="UP001470230"/>
    </source>
</evidence>
<dbReference type="Gene3D" id="2.130.10.10">
    <property type="entry name" value="YVTN repeat-like/Quinoprotein amine dehydrogenase"/>
    <property type="match status" value="1"/>
</dbReference>
<feature type="compositionally biased region" description="Basic and acidic residues" evidence="1">
    <location>
        <begin position="672"/>
        <end position="684"/>
    </location>
</feature>
<sequence length="1492" mass="172358">MDASNIIDFGIFEDFSITFNTSNITNIFPLNHRECIASTNKEIIRFERKNIKMRFPYTFSSCLIIPETEYVIGVKYKYGTFTVFKLSDISEPILKDYKTNHHGIFHMYYSPKSSSIITIGSGIHVFTLKIIHPDKRITIANPKFSFTERSSFAINYDTTILVPPPFDPDTELIYLPTSSGICPFTLDGKQLNPFTHIPATIKTVYTFNNKTKELLTYDSTDGMSLWGSDNLICHFSTAGSSITALLFVDEENIICLNSYNSLFFLNIKTSRSFHCITMQQRPTRLFLVYQRNQPILYVCFANIMKAMKLVIPWHVWNINVANSLEIQRCDKFCESSRILIQTSNSFVKFYSPKNGEKVTVATPSLAVNPVSFYYDRGLYERYTFNKEKLEYSVKVEQTIPGSNRDVLFVILENGTIIGFDTNVSPCEEIMKIQCKARFMTICYYNGKLCYAVASENSDLYILDYQNLKETHHFTVINDKLLKMFYHFESDSIVMVFKKKTILFDLKKGQINDTLIIDGNHVTSLFSNMLLYGYESGYIAEADIVDSQLVMRDKSGNMQRPHSDAVTSFSFSLSFWISLSFDGKIIVWNYSKEKICQFSFPIPLKAGLVMNGRRDILAATESEVMIIRGNSVFDDNQVDREISEIDNFDRLKDKLSRDVKFPLPTHDDDEEENLLRARDKDKEEEYSYEEEEVDMANFMVNFEAVENQKKVVAPVENSEDDKKNKFEAMQALNGIRQVPAQVQEQLKKESLKSRASNREPRKKVKKNSSISKHDEKSLEDFINNSIEKEKEKKIQKTNKNDKKKSQKTDDGDSPQSNEDSENNIDDNFLKISGQFEEKEKNFSSRKKKEEDDEEIVIRMKNEKEIEESHQERDENESSEQPPEEETEIGIEVPKDSKSKVEPKETEKVKKTVKEHEMSNEKVHQKEGRETRKSSSNKEKEREEVNKSDTKIKKSRVSIGTQPDSEKQSTEVQGKCRDKDKEHKEQKTSKKEEKVEQEVKKDKTIEKVTKGSKKEKTIDKSEKKSKSIEKAVKERCKESQKNTEKKQKKDTESKSKANKRPPTVKPPSSSISSNHHPSRNLKKSEKTDPSKKVPNSTTQESDQKRPKPADEVTKSPDALSCKRPRPPSPPIIRWKSASVPRKPPLRRSSTPPMMNVRPLMITIPPPNVVLDKEAVLDFYGRGKVELKPLVDLIYQENERVRNYLMYYKYHVTNYGSMSRFDVTFSSFLSLSRSARAGSSSCSCSFFRRRRRGAEGGDSFILQTRPSYHCCYFFNDADQELKDRNKNEVPRFDFQTETKSVRDDRKSDIPKYENFPKIHEMKYAPPLNLLEQGRKRPTIRQPSSSSPRRTQNEKKRLNHSISQMKGDTLNGIENNSEREIENDDRCHSKQIQNNQPSEKESHSGENFDNSVPNWSLFYSNFENKGKCQDSCVDLLENAVMLKFPGLELPASSGFKRTKSVRKCSQSSSSRHVFTNTVYTPSQRRKRNDNNHCQWK</sequence>
<name>A0ABR2IBQ9_9EUKA</name>
<reference evidence="2 3" key="1">
    <citation type="submission" date="2024-04" db="EMBL/GenBank/DDBJ databases">
        <title>Tritrichomonas musculus Genome.</title>
        <authorList>
            <person name="Alves-Ferreira E."/>
            <person name="Grigg M."/>
            <person name="Lorenzi H."/>
            <person name="Galac M."/>
        </authorList>
    </citation>
    <scope>NUCLEOTIDE SEQUENCE [LARGE SCALE GENOMIC DNA]</scope>
    <source>
        <strain evidence="2 3">EAF2021</strain>
    </source>
</reference>
<organism evidence="2 3">
    <name type="scientific">Tritrichomonas musculus</name>
    <dbReference type="NCBI Taxonomy" id="1915356"/>
    <lineage>
        <taxon>Eukaryota</taxon>
        <taxon>Metamonada</taxon>
        <taxon>Parabasalia</taxon>
        <taxon>Tritrichomonadida</taxon>
        <taxon>Tritrichomonadidae</taxon>
        <taxon>Tritrichomonas</taxon>
    </lineage>
</organism>
<dbReference type="SUPFAM" id="SSF50978">
    <property type="entry name" value="WD40 repeat-like"/>
    <property type="match status" value="1"/>
</dbReference>
<dbReference type="SUPFAM" id="SSF50998">
    <property type="entry name" value="Quinoprotein alcohol dehydrogenase-like"/>
    <property type="match status" value="1"/>
</dbReference>
<feature type="compositionally biased region" description="Basic and acidic residues" evidence="1">
    <location>
        <begin position="1080"/>
        <end position="1089"/>
    </location>
</feature>
<feature type="compositionally biased region" description="Acidic residues" evidence="1">
    <location>
        <begin position="872"/>
        <end position="887"/>
    </location>
</feature>
<dbReference type="InterPro" id="IPR015943">
    <property type="entry name" value="WD40/YVTN_repeat-like_dom_sf"/>
</dbReference>
<feature type="compositionally biased region" description="Basic and acidic residues" evidence="1">
    <location>
        <begin position="854"/>
        <end position="871"/>
    </location>
</feature>
<dbReference type="Proteomes" id="UP001470230">
    <property type="component" value="Unassembled WGS sequence"/>
</dbReference>
<feature type="compositionally biased region" description="Basic and acidic residues" evidence="1">
    <location>
        <begin position="1291"/>
        <end position="1319"/>
    </location>
</feature>
<feature type="compositionally biased region" description="Basic and acidic residues" evidence="1">
    <location>
        <begin position="962"/>
        <end position="1053"/>
    </location>
</feature>
<feature type="compositionally biased region" description="Basic and acidic residues" evidence="1">
    <location>
        <begin position="1372"/>
        <end position="1384"/>
    </location>
</feature>
<keyword evidence="3" id="KW-1185">Reference proteome</keyword>
<evidence type="ECO:0000256" key="1">
    <source>
        <dbReference type="SAM" id="MobiDB-lite"/>
    </source>
</evidence>
<dbReference type="EMBL" id="JAPFFF010000018">
    <property type="protein sequence ID" value="KAK8860459.1"/>
    <property type="molecule type" value="Genomic_DNA"/>
</dbReference>
<protein>
    <submittedName>
        <fullName evidence="2">Uncharacterized protein</fullName>
    </submittedName>
</protein>